<dbReference type="EMBL" id="FRAG01000033">
    <property type="protein sequence ID" value="SHK18160.1"/>
    <property type="molecule type" value="Genomic_DNA"/>
</dbReference>
<keyword evidence="1" id="KW-0472">Membrane</keyword>
<dbReference type="Proteomes" id="UP000184465">
    <property type="component" value="Unassembled WGS sequence"/>
</dbReference>
<proteinExistence type="predicted"/>
<dbReference type="GO" id="GO:0005886">
    <property type="term" value="C:plasma membrane"/>
    <property type="evidence" value="ECO:0007669"/>
    <property type="project" value="TreeGrafter"/>
</dbReference>
<dbReference type="OrthoDB" id="413831at186801"/>
<dbReference type="Pfam" id="PF04657">
    <property type="entry name" value="DMT_YdcZ"/>
    <property type="match status" value="1"/>
</dbReference>
<evidence type="ECO:0000313" key="2">
    <source>
        <dbReference type="EMBL" id="SHK18160.1"/>
    </source>
</evidence>
<keyword evidence="3" id="KW-1185">Reference proteome</keyword>
<protein>
    <submittedName>
        <fullName evidence="2">Putative inner membrane exporter, YdcZ</fullName>
    </submittedName>
</protein>
<keyword evidence="1" id="KW-1133">Transmembrane helix</keyword>
<evidence type="ECO:0000313" key="3">
    <source>
        <dbReference type="Proteomes" id="UP000184465"/>
    </source>
</evidence>
<feature type="transmembrane region" description="Helical" evidence="1">
    <location>
        <begin position="130"/>
        <end position="147"/>
    </location>
</feature>
<organism evidence="2 3">
    <name type="scientific">Paramaledivibacter caminithermalis (strain DSM 15212 / CIP 107654 / DViRD3)</name>
    <name type="common">Clostridium caminithermale</name>
    <dbReference type="NCBI Taxonomy" id="1121301"/>
    <lineage>
        <taxon>Bacteria</taxon>
        <taxon>Bacillati</taxon>
        <taxon>Bacillota</taxon>
        <taxon>Clostridia</taxon>
        <taxon>Peptostreptococcales</taxon>
        <taxon>Caminicellaceae</taxon>
        <taxon>Paramaledivibacter</taxon>
    </lineage>
</organism>
<dbReference type="PANTHER" id="PTHR34821:SF2">
    <property type="entry name" value="INNER MEMBRANE PROTEIN YDCZ"/>
    <property type="match status" value="1"/>
</dbReference>
<feature type="transmembrane region" description="Helical" evidence="1">
    <location>
        <begin position="32"/>
        <end position="53"/>
    </location>
</feature>
<feature type="transmembrane region" description="Helical" evidence="1">
    <location>
        <begin position="98"/>
        <end position="118"/>
    </location>
</feature>
<dbReference type="PANTHER" id="PTHR34821">
    <property type="entry name" value="INNER MEMBRANE PROTEIN YDCZ"/>
    <property type="match status" value="1"/>
</dbReference>
<sequence length="148" mass="16269">MLIYGIIAAVFGGIFIALQGSINGMIGSKVGIFTTVIIPVIIQIIILCTMLLFNRRLWINILKLKDIEFGLGFLIISALLGLAIMSFLTFSIMKTDPLIVFAIVVFSQLFTAMIVEHFGFFEAAQKSISSYRVLGLIAILVGIGLFYK</sequence>
<keyword evidence="1" id="KW-0812">Transmembrane</keyword>
<gene>
    <name evidence="2" type="ORF">SAMN02745912_02530</name>
</gene>
<name>A0A1M6QDG5_PARC5</name>
<evidence type="ECO:0000256" key="1">
    <source>
        <dbReference type="SAM" id="Phobius"/>
    </source>
</evidence>
<dbReference type="InterPro" id="IPR006750">
    <property type="entry name" value="YdcZ"/>
</dbReference>
<dbReference type="STRING" id="1121301.SAMN02745912_02530"/>
<dbReference type="AlphaFoldDB" id="A0A1M6QDG5"/>
<dbReference type="RefSeq" id="WP_073150600.1">
    <property type="nucleotide sequence ID" value="NZ_FRAG01000033.1"/>
</dbReference>
<feature type="transmembrane region" description="Helical" evidence="1">
    <location>
        <begin position="73"/>
        <end position="92"/>
    </location>
</feature>
<accession>A0A1M6QDG5</accession>
<reference evidence="2 3" key="1">
    <citation type="submission" date="2016-11" db="EMBL/GenBank/DDBJ databases">
        <authorList>
            <person name="Jaros S."/>
            <person name="Januszkiewicz K."/>
            <person name="Wedrychowicz H."/>
        </authorList>
    </citation>
    <scope>NUCLEOTIDE SEQUENCE [LARGE SCALE GENOMIC DNA]</scope>
    <source>
        <strain evidence="2 3">DSM 15212</strain>
    </source>
</reference>
<feature type="transmembrane region" description="Helical" evidence="1">
    <location>
        <begin position="7"/>
        <end position="26"/>
    </location>
</feature>